<reference evidence="3" key="2">
    <citation type="submission" date="2020-04" db="EMBL/GenBank/DDBJ databases">
        <authorList>
            <consortium name="NCBI Genome Project"/>
        </authorList>
    </citation>
    <scope>NUCLEOTIDE SEQUENCE</scope>
    <source>
        <strain evidence="3">CBS 342.82</strain>
    </source>
</reference>
<dbReference type="GeneID" id="54357545"/>
<sequence>MISFFLDPPMGVVCLFLVYMYISFFPMAYAYVDERMSEIFLKRRMAPLCVAVRSMIYPSVSQRSFLLSRLTSTPICPGGNNGKDRDDRCLRPTTRLIAVSSDVERVGLAADRTLCADLSREILLE</sequence>
<evidence type="ECO:0000313" key="2">
    <source>
        <dbReference type="Proteomes" id="UP000504637"/>
    </source>
</evidence>
<gene>
    <name evidence="3" type="ORF">K489DRAFT_223142</name>
</gene>
<name>A0A6J3M836_9PEZI</name>
<dbReference type="RefSeq" id="XP_033460048.1">
    <property type="nucleotide sequence ID" value="XM_033599746.1"/>
</dbReference>
<reference evidence="3" key="1">
    <citation type="submission" date="2020-01" db="EMBL/GenBank/DDBJ databases">
        <authorList>
            <consortium name="DOE Joint Genome Institute"/>
            <person name="Haridas S."/>
            <person name="Albert R."/>
            <person name="Binder M."/>
            <person name="Bloem J."/>
            <person name="Labutti K."/>
            <person name="Salamov A."/>
            <person name="Andreopoulos B."/>
            <person name="Baker S.E."/>
            <person name="Barry K."/>
            <person name="Bills G."/>
            <person name="Bluhm B.H."/>
            <person name="Cannon C."/>
            <person name="Castanera R."/>
            <person name="Culley D.E."/>
            <person name="Daum C."/>
            <person name="Ezra D."/>
            <person name="Gonzalez J.B."/>
            <person name="Henrissat B."/>
            <person name="Kuo A."/>
            <person name="Liang C."/>
            <person name="Lipzen A."/>
            <person name="Lutzoni F."/>
            <person name="Magnuson J."/>
            <person name="Mondo S."/>
            <person name="Nolan M."/>
            <person name="Ohm R."/>
            <person name="Pangilinan J."/>
            <person name="Park H.-J."/>
            <person name="Ramirez L."/>
            <person name="Alfaro M."/>
            <person name="Sun H."/>
            <person name="Tritt A."/>
            <person name="Yoshinaga Y."/>
            <person name="Zwiers L.-H."/>
            <person name="Turgeon B.G."/>
            <person name="Goodwin S.B."/>
            <person name="Spatafora J.W."/>
            <person name="Crous P.W."/>
            <person name="Grigoriev I.V."/>
        </authorList>
    </citation>
    <scope>NUCLEOTIDE SEQUENCE</scope>
    <source>
        <strain evidence="3">CBS 342.82</strain>
    </source>
</reference>
<evidence type="ECO:0000256" key="1">
    <source>
        <dbReference type="SAM" id="Phobius"/>
    </source>
</evidence>
<reference evidence="3" key="3">
    <citation type="submission" date="2025-08" db="UniProtKB">
        <authorList>
            <consortium name="RefSeq"/>
        </authorList>
    </citation>
    <scope>IDENTIFICATION</scope>
    <source>
        <strain evidence="3">CBS 342.82</strain>
    </source>
</reference>
<evidence type="ECO:0000313" key="3">
    <source>
        <dbReference type="RefSeq" id="XP_033460048.1"/>
    </source>
</evidence>
<keyword evidence="1" id="KW-0812">Transmembrane</keyword>
<dbReference type="Proteomes" id="UP000504637">
    <property type="component" value="Unplaced"/>
</dbReference>
<keyword evidence="1" id="KW-0472">Membrane</keyword>
<keyword evidence="1" id="KW-1133">Transmembrane helix</keyword>
<feature type="transmembrane region" description="Helical" evidence="1">
    <location>
        <begin position="12"/>
        <end position="32"/>
    </location>
</feature>
<keyword evidence="2" id="KW-1185">Reference proteome</keyword>
<proteinExistence type="predicted"/>
<protein>
    <submittedName>
        <fullName evidence="3">Uncharacterized protein</fullName>
    </submittedName>
</protein>
<organism evidence="3">
    <name type="scientific">Dissoconium aciculare CBS 342.82</name>
    <dbReference type="NCBI Taxonomy" id="1314786"/>
    <lineage>
        <taxon>Eukaryota</taxon>
        <taxon>Fungi</taxon>
        <taxon>Dikarya</taxon>
        <taxon>Ascomycota</taxon>
        <taxon>Pezizomycotina</taxon>
        <taxon>Dothideomycetes</taxon>
        <taxon>Dothideomycetidae</taxon>
        <taxon>Mycosphaerellales</taxon>
        <taxon>Dissoconiaceae</taxon>
        <taxon>Dissoconium</taxon>
    </lineage>
</organism>
<dbReference type="AlphaFoldDB" id="A0A6J3M836"/>
<accession>A0A6J3M836</accession>